<evidence type="ECO:0000313" key="2">
    <source>
        <dbReference type="EMBL" id="RAL08833.1"/>
    </source>
</evidence>
<organism evidence="2 3">
    <name type="scientific">Aspergillus homomorphus (strain CBS 101889)</name>
    <dbReference type="NCBI Taxonomy" id="1450537"/>
    <lineage>
        <taxon>Eukaryota</taxon>
        <taxon>Fungi</taxon>
        <taxon>Dikarya</taxon>
        <taxon>Ascomycota</taxon>
        <taxon>Pezizomycotina</taxon>
        <taxon>Eurotiomycetes</taxon>
        <taxon>Eurotiomycetidae</taxon>
        <taxon>Eurotiales</taxon>
        <taxon>Aspergillaceae</taxon>
        <taxon>Aspergillus</taxon>
        <taxon>Aspergillus subgen. Circumdati</taxon>
    </lineage>
</organism>
<dbReference type="PANTHER" id="PTHR10900:SF77">
    <property type="entry name" value="FI19380P1"/>
    <property type="match status" value="1"/>
</dbReference>
<sequence length="181" mass="19954">GNYVTPRSTSTTTLFDYVSSRSDLSVLAEALQGIGGFVEAFDTEPTWNFTFFAPNNEAFQNHTGSYFNAFRSTPKGNWWLGNILLHHYVPNSKLESTSFNASYQRFQAATYLYIGSQVHDGNIILNNVATVVEANIPITNGVVHIIDRILDPSAQVFGSDLPKVSQVFIPGSCSNTKLAYC</sequence>
<dbReference type="STRING" id="1450537.A0A395HN40"/>
<dbReference type="PANTHER" id="PTHR10900">
    <property type="entry name" value="PERIOSTIN-RELATED"/>
    <property type="match status" value="1"/>
</dbReference>
<dbReference type="AlphaFoldDB" id="A0A395HN40"/>
<feature type="domain" description="FAS1" evidence="1">
    <location>
        <begin position="50"/>
        <end position="153"/>
    </location>
</feature>
<evidence type="ECO:0000313" key="3">
    <source>
        <dbReference type="Proteomes" id="UP000248961"/>
    </source>
</evidence>
<protein>
    <submittedName>
        <fullName evidence="2">FAS1 domain-containing protein</fullName>
    </submittedName>
</protein>
<proteinExistence type="predicted"/>
<dbReference type="RefSeq" id="XP_025547987.1">
    <property type="nucleotide sequence ID" value="XM_025692047.1"/>
</dbReference>
<dbReference type="GeneID" id="37196336"/>
<dbReference type="OrthoDB" id="286301at2759"/>
<name>A0A395HN40_ASPHC</name>
<dbReference type="SMART" id="SM00554">
    <property type="entry name" value="FAS1"/>
    <property type="match status" value="1"/>
</dbReference>
<gene>
    <name evidence="2" type="ORF">BO97DRAFT_353213</name>
</gene>
<dbReference type="InterPro" id="IPR000782">
    <property type="entry name" value="FAS1_domain"/>
</dbReference>
<dbReference type="SUPFAM" id="SSF82153">
    <property type="entry name" value="FAS1 domain"/>
    <property type="match status" value="1"/>
</dbReference>
<dbReference type="InterPro" id="IPR036378">
    <property type="entry name" value="FAS1_dom_sf"/>
</dbReference>
<evidence type="ECO:0000259" key="1">
    <source>
        <dbReference type="SMART" id="SM00554"/>
    </source>
</evidence>
<dbReference type="VEuPathDB" id="FungiDB:BO97DRAFT_353213"/>
<reference evidence="2 3" key="1">
    <citation type="submission" date="2018-02" db="EMBL/GenBank/DDBJ databases">
        <title>The genomes of Aspergillus section Nigri reveals drivers in fungal speciation.</title>
        <authorList>
            <consortium name="DOE Joint Genome Institute"/>
            <person name="Vesth T.C."/>
            <person name="Nybo J."/>
            <person name="Theobald S."/>
            <person name="Brandl J."/>
            <person name="Frisvad J.C."/>
            <person name="Nielsen K.F."/>
            <person name="Lyhne E.K."/>
            <person name="Kogle M.E."/>
            <person name="Kuo A."/>
            <person name="Riley R."/>
            <person name="Clum A."/>
            <person name="Nolan M."/>
            <person name="Lipzen A."/>
            <person name="Salamov A."/>
            <person name="Henrissat B."/>
            <person name="Wiebenga A."/>
            <person name="De vries R.P."/>
            <person name="Grigoriev I.V."/>
            <person name="Mortensen U.H."/>
            <person name="Andersen M.R."/>
            <person name="Baker S.E."/>
        </authorList>
    </citation>
    <scope>NUCLEOTIDE SEQUENCE [LARGE SCALE GENOMIC DNA]</scope>
    <source>
        <strain evidence="2 3">CBS 101889</strain>
    </source>
</reference>
<dbReference type="InterPro" id="IPR050904">
    <property type="entry name" value="Adhesion/Biosynth-related"/>
</dbReference>
<feature type="non-terminal residue" evidence="2">
    <location>
        <position position="1"/>
    </location>
</feature>
<keyword evidence="3" id="KW-1185">Reference proteome</keyword>
<accession>A0A395HN40</accession>
<dbReference type="EMBL" id="KZ824309">
    <property type="protein sequence ID" value="RAL08833.1"/>
    <property type="molecule type" value="Genomic_DNA"/>
</dbReference>
<dbReference type="Pfam" id="PF02469">
    <property type="entry name" value="Fasciclin"/>
    <property type="match status" value="1"/>
</dbReference>
<dbReference type="Proteomes" id="UP000248961">
    <property type="component" value="Unassembled WGS sequence"/>
</dbReference>
<dbReference type="Gene3D" id="2.30.180.10">
    <property type="entry name" value="FAS1 domain"/>
    <property type="match status" value="1"/>
</dbReference>